<evidence type="ECO:0000256" key="5">
    <source>
        <dbReference type="ARBA" id="ARBA00022842"/>
    </source>
</evidence>
<evidence type="ECO:0008006" key="9">
    <source>
        <dbReference type="Google" id="ProtNLM"/>
    </source>
</evidence>
<feature type="binding site" evidence="6">
    <location>
        <position position="110"/>
    </location>
    <ligand>
        <name>Mg(2+)</name>
        <dbReference type="ChEBI" id="CHEBI:18420"/>
        <label>1</label>
        <note>catalytic</note>
    </ligand>
</feature>
<evidence type="ECO:0000256" key="3">
    <source>
        <dbReference type="ARBA" id="ARBA00022723"/>
    </source>
</evidence>
<organism evidence="7 8">
    <name type="scientific">Prunus armeniaca</name>
    <name type="common">Apricot</name>
    <name type="synonym">Armeniaca vulgaris</name>
    <dbReference type="NCBI Taxonomy" id="36596"/>
    <lineage>
        <taxon>Eukaryota</taxon>
        <taxon>Viridiplantae</taxon>
        <taxon>Streptophyta</taxon>
        <taxon>Embryophyta</taxon>
        <taxon>Tracheophyta</taxon>
        <taxon>Spermatophyta</taxon>
        <taxon>Magnoliopsida</taxon>
        <taxon>eudicotyledons</taxon>
        <taxon>Gunneridae</taxon>
        <taxon>Pentapetalae</taxon>
        <taxon>rosids</taxon>
        <taxon>fabids</taxon>
        <taxon>Rosales</taxon>
        <taxon>Rosaceae</taxon>
        <taxon>Amygdaloideae</taxon>
        <taxon>Amygdaleae</taxon>
        <taxon>Prunus</taxon>
    </lineage>
</organism>
<evidence type="ECO:0000313" key="8">
    <source>
        <dbReference type="Proteomes" id="UP000507245"/>
    </source>
</evidence>
<feature type="binding site" evidence="6">
    <location>
        <position position="170"/>
    </location>
    <ligand>
        <name>Mg(2+)</name>
        <dbReference type="ChEBI" id="CHEBI:18420"/>
        <label>1</label>
        <note>catalytic</note>
    </ligand>
</feature>
<evidence type="ECO:0000256" key="1">
    <source>
        <dbReference type="ARBA" id="ARBA00001946"/>
    </source>
</evidence>
<dbReference type="Proteomes" id="UP000507245">
    <property type="component" value="Unassembled WGS sequence"/>
</dbReference>
<dbReference type="PANTHER" id="PTHR43200">
    <property type="entry name" value="PHOSPHATASE"/>
    <property type="match status" value="1"/>
</dbReference>
<dbReference type="OrthoDB" id="411145at2759"/>
<proteinExistence type="inferred from homology"/>
<dbReference type="Gene3D" id="3.30.540.10">
    <property type="entry name" value="Fructose-1,6-Bisphosphatase, subunit A, domain 1"/>
    <property type="match status" value="1"/>
</dbReference>
<dbReference type="InterPro" id="IPR020583">
    <property type="entry name" value="Inositol_monoP_metal-BS"/>
</dbReference>
<dbReference type="GO" id="GO:0046872">
    <property type="term" value="F:metal ion binding"/>
    <property type="evidence" value="ECO:0007669"/>
    <property type="project" value="UniProtKB-KW"/>
</dbReference>
<dbReference type="Gene3D" id="3.40.190.80">
    <property type="match status" value="1"/>
</dbReference>
<name>A0A6J5X2Z1_PRUAR</name>
<evidence type="ECO:0000256" key="2">
    <source>
        <dbReference type="ARBA" id="ARBA00009759"/>
    </source>
</evidence>
<accession>A0A6J5X2Z1</accession>
<feature type="binding site" evidence="6">
    <location>
        <position position="173"/>
    </location>
    <ligand>
        <name>Mg(2+)</name>
        <dbReference type="ChEBI" id="CHEBI:18420"/>
        <label>1</label>
        <note>catalytic</note>
    </ligand>
</feature>
<dbReference type="CDD" id="cd01517">
    <property type="entry name" value="PAP_phosphatase"/>
    <property type="match status" value="1"/>
</dbReference>
<evidence type="ECO:0000313" key="7">
    <source>
        <dbReference type="EMBL" id="CAB4306322.1"/>
    </source>
</evidence>
<dbReference type="GO" id="GO:0008441">
    <property type="term" value="F:3'(2'),5'-bisphosphate nucleotidase activity"/>
    <property type="evidence" value="ECO:0007669"/>
    <property type="project" value="TreeGrafter"/>
</dbReference>
<evidence type="ECO:0000256" key="4">
    <source>
        <dbReference type="ARBA" id="ARBA00022801"/>
    </source>
</evidence>
<keyword evidence="4" id="KW-0378">Hydrolase</keyword>
<dbReference type="PANTHER" id="PTHR43200:SF4">
    <property type="entry name" value="PAP-SPECIFIC PHOSPHATASE, MITOCHONDRIAL-RELATED"/>
    <property type="match status" value="1"/>
</dbReference>
<dbReference type="GO" id="GO:0000103">
    <property type="term" value="P:sulfate assimilation"/>
    <property type="evidence" value="ECO:0007669"/>
    <property type="project" value="TreeGrafter"/>
</dbReference>
<sequence>MILVHSARHFSTVRFSQPDPAVRRRRFSVRSSLPLGTEKAKYHRELEAAVDAVERACSLCVEVQSSLLSSKRRVVEKNDQTPVTVADFGVQALLSLELGKRFPSIPLVAEEDSAFVRSNNLVGPVFDAVISKTSHGENPWTPDHVLEAIDRGGQDGFTFGAQPATYWVLDPIDGTKGFVKGNQELYVVGLALVVDGQIVLGVMGCPNWQNDVSNKSTSEVQEEKNTPPGSGIIMVAHTGCGTWTKRLSSVLNLTAKMRYSWTRCYVDGCCMVEEARYSIRASDAWESYPLSALFTSTTSADSIDEGQILLVKSCCGSLSKYIMVASGGVSLYMQNVKVQKVTKAWDHAAGIICVHESGGKVTDWKGDQINLAADQLGRRNIYPSGGILVTNGNLHNRLVEMISSNSSTVSRGWVRWCIFFTNYNFLYSIALIDRSFLNHVLSLVPILIGSMLASVIQPRAKPMKSGNKEPTCFNYSCYGCRSINSVLREFTDSFTYQH</sequence>
<dbReference type="AlphaFoldDB" id="A0A6J5X2Z1"/>
<feature type="binding site" evidence="6">
    <location>
        <position position="346"/>
    </location>
    <ligand>
        <name>Mg(2+)</name>
        <dbReference type="ChEBI" id="CHEBI:18420"/>
        <label>1</label>
        <note>catalytic</note>
    </ligand>
</feature>
<evidence type="ECO:0000256" key="6">
    <source>
        <dbReference type="PIRSR" id="PIRSR600760-2"/>
    </source>
</evidence>
<keyword evidence="3 6" id="KW-0479">Metal-binding</keyword>
<comment type="cofactor">
    <cofactor evidence="1 6">
        <name>Mg(2+)</name>
        <dbReference type="ChEBI" id="CHEBI:18420"/>
    </cofactor>
</comment>
<dbReference type="EMBL" id="CAEKKB010000004">
    <property type="protein sequence ID" value="CAB4306322.1"/>
    <property type="molecule type" value="Genomic_DNA"/>
</dbReference>
<keyword evidence="8" id="KW-1185">Reference proteome</keyword>
<dbReference type="InterPro" id="IPR051090">
    <property type="entry name" value="Inositol_monoP_superfamily"/>
</dbReference>
<dbReference type="FunFam" id="3.30.540.10:FF:000022">
    <property type="entry name" value="Putative PAP-specific phosphatase, mitochondrial"/>
    <property type="match status" value="1"/>
</dbReference>
<keyword evidence="5 6" id="KW-0460">Magnesium</keyword>
<gene>
    <name evidence="7" type="ORF">ORAREDHAP_LOCUS24517</name>
</gene>
<dbReference type="Pfam" id="PF00459">
    <property type="entry name" value="Inositol_P"/>
    <property type="match status" value="1"/>
</dbReference>
<reference evidence="8" key="1">
    <citation type="journal article" date="2020" name="Genome Biol.">
        <title>Gamete binning: chromosome-level and haplotype-resolved genome assembly enabled by high-throughput single-cell sequencing of gamete genomes.</title>
        <authorList>
            <person name="Campoy J.A."/>
            <person name="Sun H."/>
            <person name="Goel M."/>
            <person name="Jiao W.-B."/>
            <person name="Folz-Donahue K."/>
            <person name="Wang N."/>
            <person name="Rubio M."/>
            <person name="Liu C."/>
            <person name="Kukat C."/>
            <person name="Ruiz D."/>
            <person name="Huettel B."/>
            <person name="Schneeberger K."/>
        </authorList>
    </citation>
    <scope>NUCLEOTIDE SEQUENCE [LARGE SCALE GENOMIC DNA]</scope>
    <source>
        <strain evidence="8">cv. Rojo Pasion</strain>
    </source>
</reference>
<dbReference type="SUPFAM" id="SSF56655">
    <property type="entry name" value="Carbohydrate phosphatase"/>
    <property type="match status" value="1"/>
</dbReference>
<comment type="similarity">
    <text evidence="2">Belongs to the inositol monophosphatase superfamily.</text>
</comment>
<dbReference type="PROSITE" id="PS00629">
    <property type="entry name" value="IMP_1"/>
    <property type="match status" value="1"/>
</dbReference>
<protein>
    <recommendedName>
        <fullName evidence="9">3'(2'),5'-bisphosphate nucleotidase</fullName>
    </recommendedName>
</protein>
<feature type="binding site" evidence="6">
    <location>
        <position position="172"/>
    </location>
    <ligand>
        <name>Mg(2+)</name>
        <dbReference type="ChEBI" id="CHEBI:18420"/>
        <label>1</label>
        <note>catalytic</note>
    </ligand>
</feature>
<dbReference type="InterPro" id="IPR000760">
    <property type="entry name" value="Inositol_monophosphatase-like"/>
</dbReference>